<gene>
    <name evidence="1" type="ORF">PXEA_LOCUS1243</name>
</gene>
<dbReference type="AlphaFoldDB" id="A0A3S5BLA9"/>
<dbReference type="Proteomes" id="UP000784294">
    <property type="component" value="Unassembled WGS sequence"/>
</dbReference>
<accession>A0A3S5BLA9</accession>
<comment type="caution">
    <text evidence="1">The sequence shown here is derived from an EMBL/GenBank/DDBJ whole genome shotgun (WGS) entry which is preliminary data.</text>
</comment>
<name>A0A3S5BLA9_9PLAT</name>
<evidence type="ECO:0000313" key="1">
    <source>
        <dbReference type="EMBL" id="VEL07803.1"/>
    </source>
</evidence>
<organism evidence="1 2">
    <name type="scientific">Protopolystoma xenopodis</name>
    <dbReference type="NCBI Taxonomy" id="117903"/>
    <lineage>
        <taxon>Eukaryota</taxon>
        <taxon>Metazoa</taxon>
        <taxon>Spiralia</taxon>
        <taxon>Lophotrochozoa</taxon>
        <taxon>Platyhelminthes</taxon>
        <taxon>Monogenea</taxon>
        <taxon>Polyopisthocotylea</taxon>
        <taxon>Polystomatidea</taxon>
        <taxon>Polystomatidae</taxon>
        <taxon>Protopolystoma</taxon>
    </lineage>
</organism>
<protein>
    <submittedName>
        <fullName evidence="1">Uncharacterized protein</fullName>
    </submittedName>
</protein>
<dbReference type="EMBL" id="CAAALY010002494">
    <property type="protein sequence ID" value="VEL07803.1"/>
    <property type="molecule type" value="Genomic_DNA"/>
</dbReference>
<evidence type="ECO:0000313" key="2">
    <source>
        <dbReference type="Proteomes" id="UP000784294"/>
    </source>
</evidence>
<sequence length="78" mass="8534">MLSMRSRLPSRLPYGTTLKAPATSVVAVTAEPGSKISNMLPTISLYSRDYCGQLCKNRHDVVLCTVTEVGENNVRFTS</sequence>
<keyword evidence="2" id="KW-1185">Reference proteome</keyword>
<reference evidence="1" key="1">
    <citation type="submission" date="2018-11" db="EMBL/GenBank/DDBJ databases">
        <authorList>
            <consortium name="Pathogen Informatics"/>
        </authorList>
    </citation>
    <scope>NUCLEOTIDE SEQUENCE</scope>
</reference>
<proteinExistence type="predicted"/>